<feature type="compositionally biased region" description="Basic residues" evidence="1">
    <location>
        <begin position="31"/>
        <end position="41"/>
    </location>
</feature>
<keyword evidence="3" id="KW-1185">Reference proteome</keyword>
<evidence type="ECO:0000313" key="3">
    <source>
        <dbReference type="Proteomes" id="UP001556367"/>
    </source>
</evidence>
<sequence length="360" mass="39152">MMDSSPVALPPLQRRVPKRSASVASLPTPPRTRRRTVKRPGSRAPSVSGSDHDSAAASSDEELRGAGEEQRPSFKKRRLSMAQEAEDEDAFWMGSSRTVASGKASASRVEDRELSESPTSSPVPLVYRKLQGESSVVVAPMSPPPSRRQPRILASSAGSSTKADLMSTTPLLVSPNVESPPVTPVRKSRKSKAKGPIRDSPDNPFLASPAASDAEEAEMSGTASEGPSPKTPPREKPTLTYVFRGVKTEFMNPLYDHVNNRPLSPDPDSRLPPEHPDYSGDLSCPPTVLFPEAHRAQKRRRPGNAKDGHARTAQSSKRNAVVDPFDDSPEPRPLRRSPRNIINLGDRGDMMRRAMGPKRL</sequence>
<name>A0ABR3JRM7_9AGAR</name>
<feature type="compositionally biased region" description="Basic and acidic residues" evidence="1">
    <location>
        <begin position="61"/>
        <end position="72"/>
    </location>
</feature>
<proteinExistence type="predicted"/>
<evidence type="ECO:0000256" key="1">
    <source>
        <dbReference type="SAM" id="MobiDB-lite"/>
    </source>
</evidence>
<feature type="region of interest" description="Disordered" evidence="1">
    <location>
        <begin position="1"/>
        <end position="242"/>
    </location>
</feature>
<feature type="region of interest" description="Disordered" evidence="1">
    <location>
        <begin position="256"/>
        <end position="360"/>
    </location>
</feature>
<evidence type="ECO:0000313" key="2">
    <source>
        <dbReference type="EMBL" id="KAL0958518.1"/>
    </source>
</evidence>
<protein>
    <submittedName>
        <fullName evidence="2">Uncharacterized protein</fullName>
    </submittedName>
</protein>
<dbReference type="EMBL" id="JASNQZ010000004">
    <property type="protein sequence ID" value="KAL0958518.1"/>
    <property type="molecule type" value="Genomic_DNA"/>
</dbReference>
<feature type="compositionally biased region" description="Basic and acidic residues" evidence="1">
    <location>
        <begin position="267"/>
        <end position="278"/>
    </location>
</feature>
<accession>A0ABR3JRM7</accession>
<feature type="compositionally biased region" description="Basic residues" evidence="1">
    <location>
        <begin position="186"/>
        <end position="195"/>
    </location>
</feature>
<comment type="caution">
    <text evidence="2">The sequence shown here is derived from an EMBL/GenBank/DDBJ whole genome shotgun (WGS) entry which is preliminary data.</text>
</comment>
<organism evidence="2 3">
    <name type="scientific">Hohenbuehelia grisea</name>
    <dbReference type="NCBI Taxonomy" id="104357"/>
    <lineage>
        <taxon>Eukaryota</taxon>
        <taxon>Fungi</taxon>
        <taxon>Dikarya</taxon>
        <taxon>Basidiomycota</taxon>
        <taxon>Agaricomycotina</taxon>
        <taxon>Agaricomycetes</taxon>
        <taxon>Agaricomycetidae</taxon>
        <taxon>Agaricales</taxon>
        <taxon>Pleurotineae</taxon>
        <taxon>Pleurotaceae</taxon>
        <taxon>Hohenbuehelia</taxon>
    </lineage>
</organism>
<feature type="compositionally biased region" description="Polar residues" evidence="1">
    <location>
        <begin position="156"/>
        <end position="171"/>
    </location>
</feature>
<reference evidence="3" key="1">
    <citation type="submission" date="2024-06" db="EMBL/GenBank/DDBJ databases">
        <title>Multi-omics analyses provide insights into the biosynthesis of the anticancer antibiotic pleurotin in Hohenbuehelia grisea.</title>
        <authorList>
            <person name="Weaver J.A."/>
            <person name="Alberti F."/>
        </authorList>
    </citation>
    <scope>NUCLEOTIDE SEQUENCE [LARGE SCALE GENOMIC DNA]</scope>
    <source>
        <strain evidence="3">T-177</strain>
    </source>
</reference>
<dbReference type="Proteomes" id="UP001556367">
    <property type="component" value="Unassembled WGS sequence"/>
</dbReference>
<gene>
    <name evidence="2" type="ORF">HGRIS_000660</name>
</gene>